<dbReference type="AlphaFoldDB" id="A0A1F5BW16"/>
<protein>
    <recommendedName>
        <fullName evidence="11">Peptidase S11 D-alanyl-D-alanine carboxypeptidase A N-terminal domain-containing protein</fullName>
    </recommendedName>
</protein>
<keyword evidence="5" id="KW-0573">Peptidoglycan synthesis</keyword>
<evidence type="ECO:0000256" key="2">
    <source>
        <dbReference type="ARBA" id="ARBA00022729"/>
    </source>
</evidence>
<dbReference type="Proteomes" id="UP000176650">
    <property type="component" value="Unassembled WGS sequence"/>
</dbReference>
<dbReference type="PRINTS" id="PR00725">
    <property type="entry name" value="DADACBPTASE1"/>
</dbReference>
<dbReference type="PANTHER" id="PTHR21581">
    <property type="entry name" value="D-ALANYL-D-ALANINE CARBOXYPEPTIDASE"/>
    <property type="match status" value="1"/>
</dbReference>
<gene>
    <name evidence="12" type="ORF">A2988_04850</name>
</gene>
<dbReference type="STRING" id="1797298.A2988_04850"/>
<dbReference type="PANTHER" id="PTHR21581:SF6">
    <property type="entry name" value="TRAFFICKING PROTEIN PARTICLE COMPLEX SUBUNIT 12"/>
    <property type="match status" value="1"/>
</dbReference>
<name>A0A1F5BW16_9BACT</name>
<evidence type="ECO:0000256" key="9">
    <source>
        <dbReference type="RuleBase" id="RU004016"/>
    </source>
</evidence>
<sequence length="388" mass="41494">MMSFQSIREKYDRIDFPTLNRMRMVAILACSLVFCVSLYHNMLGSAPAAKNEHPVLAPPFAQGREVDSSKQPLPSVDGQRAGLASVHAVLPPEARLARGGPSDAYAPSAPASQEGDSDPIPEMLPAVAEEEPVNSVTTPVSATSEQLPKNLSAKSIIIADASSAGILYEKNADAKMPQASLTKLMTAVVVREHSKPDETVEITKRAISLEGASGSLVAGERFTAPDLLKVMLIVSSNDAAAAFEDHFASKGLDLVALMNEKAQKLGMRNTHFANVSGLDAENHYASVRDLAKLVSFSLSDGPLWDMLSLRSDTVWSVNKKIRHALSSTNELLVRGVPGILGGKTGYTKNALGCMITLAERKDGKAIIIVLGSQDRFADTKALVQFTEL</sequence>
<feature type="binding site" evidence="8">
    <location>
        <position position="343"/>
    </location>
    <ligand>
        <name>substrate</name>
    </ligand>
</feature>
<accession>A0A1F5BW16</accession>
<proteinExistence type="inferred from homology"/>
<evidence type="ECO:0000256" key="3">
    <source>
        <dbReference type="ARBA" id="ARBA00022801"/>
    </source>
</evidence>
<evidence type="ECO:0000256" key="8">
    <source>
        <dbReference type="PIRSR" id="PIRSR618044-2"/>
    </source>
</evidence>
<keyword evidence="6" id="KW-0961">Cell wall biogenesis/degradation</keyword>
<comment type="similarity">
    <text evidence="1 9">Belongs to the peptidase S11 family.</text>
</comment>
<feature type="active site" description="Acyl-ester intermediate" evidence="7">
    <location>
        <position position="180"/>
    </location>
</feature>
<keyword evidence="2" id="KW-0732">Signal</keyword>
<comment type="caution">
    <text evidence="12">The sequence shown here is derived from an EMBL/GenBank/DDBJ whole genome shotgun (WGS) entry which is preliminary data.</text>
</comment>
<dbReference type="GO" id="GO:0071555">
    <property type="term" value="P:cell wall organization"/>
    <property type="evidence" value="ECO:0007669"/>
    <property type="project" value="UniProtKB-KW"/>
</dbReference>
<dbReference type="InterPro" id="IPR012338">
    <property type="entry name" value="Beta-lactam/transpept-like"/>
</dbReference>
<dbReference type="Gene3D" id="3.40.710.10">
    <property type="entry name" value="DD-peptidase/beta-lactamase superfamily"/>
    <property type="match status" value="1"/>
</dbReference>
<feature type="compositionally biased region" description="Low complexity" evidence="10">
    <location>
        <begin position="101"/>
        <end position="112"/>
    </location>
</feature>
<dbReference type="SUPFAM" id="SSF56601">
    <property type="entry name" value="beta-lactamase/transpeptidase-like"/>
    <property type="match status" value="1"/>
</dbReference>
<dbReference type="GO" id="GO:0008360">
    <property type="term" value="P:regulation of cell shape"/>
    <property type="evidence" value="ECO:0007669"/>
    <property type="project" value="UniProtKB-KW"/>
</dbReference>
<dbReference type="Pfam" id="PF00768">
    <property type="entry name" value="Peptidase_S11"/>
    <property type="match status" value="1"/>
</dbReference>
<dbReference type="EMBL" id="MEYS01000001">
    <property type="protein sequence ID" value="OGD34791.1"/>
    <property type="molecule type" value="Genomic_DNA"/>
</dbReference>
<evidence type="ECO:0000256" key="5">
    <source>
        <dbReference type="ARBA" id="ARBA00022984"/>
    </source>
</evidence>
<dbReference type="InterPro" id="IPR018044">
    <property type="entry name" value="Peptidase_S11"/>
</dbReference>
<keyword evidence="3" id="KW-0378">Hydrolase</keyword>
<dbReference type="GO" id="GO:0009002">
    <property type="term" value="F:serine-type D-Ala-D-Ala carboxypeptidase activity"/>
    <property type="evidence" value="ECO:0007669"/>
    <property type="project" value="InterPro"/>
</dbReference>
<reference evidence="12 13" key="1">
    <citation type="journal article" date="2016" name="Nat. Commun.">
        <title>Thousands of microbial genomes shed light on interconnected biogeochemical processes in an aquifer system.</title>
        <authorList>
            <person name="Anantharaman K."/>
            <person name="Brown C.T."/>
            <person name="Hug L.A."/>
            <person name="Sharon I."/>
            <person name="Castelle C.J."/>
            <person name="Probst A.J."/>
            <person name="Thomas B.C."/>
            <person name="Singh A."/>
            <person name="Wilkins M.J."/>
            <person name="Karaoz U."/>
            <person name="Brodie E.L."/>
            <person name="Williams K.H."/>
            <person name="Hubbard S.S."/>
            <person name="Banfield J.F."/>
        </authorList>
    </citation>
    <scope>NUCLEOTIDE SEQUENCE [LARGE SCALE GENOMIC DNA]</scope>
</reference>
<feature type="domain" description="Peptidase S11 D-alanyl-D-alanine carboxypeptidase A N-terminal" evidence="11">
    <location>
        <begin position="146"/>
        <end position="373"/>
    </location>
</feature>
<evidence type="ECO:0000256" key="6">
    <source>
        <dbReference type="ARBA" id="ARBA00023316"/>
    </source>
</evidence>
<keyword evidence="4" id="KW-0133">Cell shape</keyword>
<organism evidence="12 13">
    <name type="scientific">Candidatus Azambacteria bacterium RIFCSPLOWO2_01_FULL_46_25</name>
    <dbReference type="NCBI Taxonomy" id="1797298"/>
    <lineage>
        <taxon>Bacteria</taxon>
        <taxon>Candidatus Azamiibacteriota</taxon>
    </lineage>
</organism>
<evidence type="ECO:0000256" key="4">
    <source>
        <dbReference type="ARBA" id="ARBA00022960"/>
    </source>
</evidence>
<feature type="active site" evidence="7">
    <location>
        <position position="235"/>
    </location>
</feature>
<evidence type="ECO:0000259" key="11">
    <source>
        <dbReference type="Pfam" id="PF00768"/>
    </source>
</evidence>
<dbReference type="InterPro" id="IPR001967">
    <property type="entry name" value="Peptidase_S11_N"/>
</dbReference>
<evidence type="ECO:0000313" key="12">
    <source>
        <dbReference type="EMBL" id="OGD34791.1"/>
    </source>
</evidence>
<feature type="region of interest" description="Disordered" evidence="10">
    <location>
        <begin position="96"/>
        <end position="121"/>
    </location>
</feature>
<dbReference type="GO" id="GO:0009252">
    <property type="term" value="P:peptidoglycan biosynthetic process"/>
    <property type="evidence" value="ECO:0007669"/>
    <property type="project" value="UniProtKB-KW"/>
</dbReference>
<evidence type="ECO:0000256" key="10">
    <source>
        <dbReference type="SAM" id="MobiDB-lite"/>
    </source>
</evidence>
<evidence type="ECO:0000313" key="13">
    <source>
        <dbReference type="Proteomes" id="UP000176650"/>
    </source>
</evidence>
<feature type="active site" description="Proton acceptor" evidence="7">
    <location>
        <position position="183"/>
    </location>
</feature>
<evidence type="ECO:0000256" key="7">
    <source>
        <dbReference type="PIRSR" id="PIRSR618044-1"/>
    </source>
</evidence>
<evidence type="ECO:0000256" key="1">
    <source>
        <dbReference type="ARBA" id="ARBA00007164"/>
    </source>
</evidence>
<dbReference type="GO" id="GO:0006508">
    <property type="term" value="P:proteolysis"/>
    <property type="evidence" value="ECO:0007669"/>
    <property type="project" value="InterPro"/>
</dbReference>